<dbReference type="PANTHER" id="PTHR42865">
    <property type="entry name" value="PROTON/GLUTAMATE-ASPARTATE SYMPORTER"/>
    <property type="match status" value="1"/>
</dbReference>
<gene>
    <name evidence="8" type="primary">gltP</name>
    <name evidence="8" type="ORF">GCM10010310_56650</name>
</gene>
<dbReference type="InterPro" id="IPR036458">
    <property type="entry name" value="Na:dicarbo_symporter_sf"/>
</dbReference>
<dbReference type="SUPFAM" id="SSF118215">
    <property type="entry name" value="Proton glutamate symport protein"/>
    <property type="match status" value="1"/>
</dbReference>
<evidence type="ECO:0000256" key="6">
    <source>
        <dbReference type="ARBA" id="ARBA00023136"/>
    </source>
</evidence>
<feature type="transmembrane region" description="Helical" evidence="7">
    <location>
        <begin position="376"/>
        <end position="393"/>
    </location>
</feature>
<feature type="transmembrane region" description="Helical" evidence="7">
    <location>
        <begin position="165"/>
        <end position="182"/>
    </location>
</feature>
<comment type="subcellular location">
    <subcellularLocation>
        <location evidence="1">Cell membrane</location>
        <topology evidence="1">Multi-pass membrane protein</topology>
    </subcellularLocation>
</comment>
<feature type="transmembrane region" description="Helical" evidence="7">
    <location>
        <begin position="234"/>
        <end position="262"/>
    </location>
</feature>
<dbReference type="Pfam" id="PF00375">
    <property type="entry name" value="SDF"/>
    <property type="match status" value="1"/>
</dbReference>
<keyword evidence="5 7" id="KW-1133">Transmembrane helix</keyword>
<evidence type="ECO:0000313" key="9">
    <source>
        <dbReference type="Proteomes" id="UP001499989"/>
    </source>
</evidence>
<keyword evidence="6 7" id="KW-0472">Membrane</keyword>
<reference evidence="8 9" key="1">
    <citation type="journal article" date="2019" name="Int. J. Syst. Evol. Microbiol.">
        <title>The Global Catalogue of Microorganisms (GCM) 10K type strain sequencing project: providing services to taxonomists for standard genome sequencing and annotation.</title>
        <authorList>
            <consortium name="The Broad Institute Genomics Platform"/>
            <consortium name="The Broad Institute Genome Sequencing Center for Infectious Disease"/>
            <person name="Wu L."/>
            <person name="Ma J."/>
        </authorList>
    </citation>
    <scope>NUCLEOTIDE SEQUENCE [LARGE SCALE GENOMIC DNA]</scope>
    <source>
        <strain evidence="8 9">JCM 4531</strain>
    </source>
</reference>
<dbReference type="InterPro" id="IPR001991">
    <property type="entry name" value="Na-dicarboxylate_symporter"/>
</dbReference>
<evidence type="ECO:0000256" key="1">
    <source>
        <dbReference type="ARBA" id="ARBA00004651"/>
    </source>
</evidence>
<accession>A0ABN3T7U3</accession>
<proteinExistence type="predicted"/>
<feature type="transmembrane region" description="Helical" evidence="7">
    <location>
        <begin position="97"/>
        <end position="121"/>
    </location>
</feature>
<feature type="transmembrane region" description="Helical" evidence="7">
    <location>
        <begin position="29"/>
        <end position="50"/>
    </location>
</feature>
<keyword evidence="4 7" id="KW-0812">Transmembrane</keyword>
<keyword evidence="3" id="KW-1003">Cell membrane</keyword>
<evidence type="ECO:0000256" key="2">
    <source>
        <dbReference type="ARBA" id="ARBA00022448"/>
    </source>
</evidence>
<protein>
    <submittedName>
        <fullName evidence="8">Glutamate/aspartate:proton symporter GltP</fullName>
    </submittedName>
</protein>
<feature type="transmembrane region" description="Helical" evidence="7">
    <location>
        <begin position="203"/>
        <end position="222"/>
    </location>
</feature>
<evidence type="ECO:0000313" key="8">
    <source>
        <dbReference type="EMBL" id="GAA2695307.1"/>
    </source>
</evidence>
<evidence type="ECO:0000256" key="7">
    <source>
        <dbReference type="SAM" id="Phobius"/>
    </source>
</evidence>
<evidence type="ECO:0000256" key="5">
    <source>
        <dbReference type="ARBA" id="ARBA00022989"/>
    </source>
</evidence>
<keyword evidence="2" id="KW-0813">Transport</keyword>
<name>A0ABN3T7U3_9ACTN</name>
<sequence length="435" mass="46228">MLMSNSGTVVAENAPPAESRRRRITLPPLGVQVLIALVVGALLGVAAPAFSDELKIVGDGFIRLIKMTIVPLIFPLIVVSVARMESAKTVGRMATKALLYFEIVTTVILAFTLFAAFVSGIGKGANLGSVDPADTEGIGRSVDLKNLFLHIIPENVFASAGEGELLSILFFAVFLGMALTKIGDKAKPVVAVFDAVADAMFQMITWIIKLTPLAVVAFVAYNTAHYGWDLVVKLAVFVLVFYAAVLVVLVVLFPLIAVVFRVPYVRMLRAVGDLLFLSFVTRSSEVVLAPLIERLDKFGVDRKVSSFTLPLGYSFNADGATMYEGLAVVFLAHAYGVELTVPRLITTLLVLMLLTKGIAGVPSASIVVLFSAGATIGLPAEGIAILLAVDFVVDMARTGLNVTGNSLAALVIAKSEGRFTDRTKAADPVAEKVEV</sequence>
<dbReference type="PRINTS" id="PR00173">
    <property type="entry name" value="EDTRNSPORT"/>
</dbReference>
<organism evidence="8 9">
    <name type="scientific">Streptomyces violaceolatus</name>
    <dbReference type="NCBI Taxonomy" id="67378"/>
    <lineage>
        <taxon>Bacteria</taxon>
        <taxon>Bacillati</taxon>
        <taxon>Actinomycetota</taxon>
        <taxon>Actinomycetes</taxon>
        <taxon>Kitasatosporales</taxon>
        <taxon>Streptomycetaceae</taxon>
        <taxon>Streptomyces</taxon>
        <taxon>Streptomyces violaceoruber group</taxon>
    </lineage>
</organism>
<dbReference type="Proteomes" id="UP001499989">
    <property type="component" value="Unassembled WGS sequence"/>
</dbReference>
<dbReference type="EMBL" id="BAAASK010000021">
    <property type="protein sequence ID" value="GAA2695307.1"/>
    <property type="molecule type" value="Genomic_DNA"/>
</dbReference>
<feature type="transmembrane region" description="Helical" evidence="7">
    <location>
        <begin position="62"/>
        <end position="85"/>
    </location>
</feature>
<dbReference type="Gene3D" id="1.10.3860.10">
    <property type="entry name" value="Sodium:dicarboxylate symporter"/>
    <property type="match status" value="1"/>
</dbReference>
<keyword evidence="9" id="KW-1185">Reference proteome</keyword>
<evidence type="ECO:0000256" key="3">
    <source>
        <dbReference type="ARBA" id="ARBA00022475"/>
    </source>
</evidence>
<comment type="caution">
    <text evidence="8">The sequence shown here is derived from an EMBL/GenBank/DDBJ whole genome shotgun (WGS) entry which is preliminary data.</text>
</comment>
<dbReference type="PANTHER" id="PTHR42865:SF7">
    <property type="entry name" value="PROTON_GLUTAMATE-ASPARTATE SYMPORTER"/>
    <property type="match status" value="1"/>
</dbReference>
<evidence type="ECO:0000256" key="4">
    <source>
        <dbReference type="ARBA" id="ARBA00022692"/>
    </source>
</evidence>